<dbReference type="SMART" id="SM00248">
    <property type="entry name" value="ANK"/>
    <property type="match status" value="4"/>
</dbReference>
<feature type="repeat" description="ANK" evidence="1">
    <location>
        <begin position="192"/>
        <end position="215"/>
    </location>
</feature>
<dbReference type="PANTHER" id="PTHR24128:SF83">
    <property type="entry name" value="PGG DOMAIN-CONTAINING PROTEIN"/>
    <property type="match status" value="1"/>
</dbReference>
<dbReference type="InterPro" id="IPR026961">
    <property type="entry name" value="PGG_dom"/>
</dbReference>
<evidence type="ECO:0000313" key="5">
    <source>
        <dbReference type="EMBL" id="KAJ9699027.1"/>
    </source>
</evidence>
<comment type="caution">
    <text evidence="5">The sequence shown here is derived from an EMBL/GenBank/DDBJ whole genome shotgun (WGS) entry which is preliminary data.</text>
</comment>
<evidence type="ECO:0000259" key="4">
    <source>
        <dbReference type="Pfam" id="PF13962"/>
    </source>
</evidence>
<evidence type="ECO:0000256" key="3">
    <source>
        <dbReference type="SAM" id="Phobius"/>
    </source>
</evidence>
<feature type="compositionally biased region" description="Low complexity" evidence="2">
    <location>
        <begin position="266"/>
        <end position="277"/>
    </location>
</feature>
<organism evidence="5 6">
    <name type="scientific">Vitis rotundifolia</name>
    <name type="common">Muscadine grape</name>
    <dbReference type="NCBI Taxonomy" id="103349"/>
    <lineage>
        <taxon>Eukaryota</taxon>
        <taxon>Viridiplantae</taxon>
        <taxon>Streptophyta</taxon>
        <taxon>Embryophyta</taxon>
        <taxon>Tracheophyta</taxon>
        <taxon>Spermatophyta</taxon>
        <taxon>Magnoliopsida</taxon>
        <taxon>eudicotyledons</taxon>
        <taxon>Gunneridae</taxon>
        <taxon>Pentapetalae</taxon>
        <taxon>rosids</taxon>
        <taxon>Vitales</taxon>
        <taxon>Vitaceae</taxon>
        <taxon>Viteae</taxon>
        <taxon>Vitis</taxon>
    </lineage>
</organism>
<dbReference type="Pfam" id="PF12796">
    <property type="entry name" value="Ank_2"/>
    <property type="match status" value="2"/>
</dbReference>
<evidence type="ECO:0000256" key="2">
    <source>
        <dbReference type="SAM" id="MobiDB-lite"/>
    </source>
</evidence>
<dbReference type="PANTHER" id="PTHR24128">
    <property type="entry name" value="HOMEOBOX PROTEIN WARIAI"/>
    <property type="match status" value="1"/>
</dbReference>
<feature type="transmembrane region" description="Helical" evidence="3">
    <location>
        <begin position="420"/>
        <end position="439"/>
    </location>
</feature>
<dbReference type="Proteomes" id="UP001168098">
    <property type="component" value="Unassembled WGS sequence"/>
</dbReference>
<feature type="domain" description="PGG" evidence="4">
    <location>
        <begin position="308"/>
        <end position="413"/>
    </location>
</feature>
<dbReference type="FunFam" id="1.25.40.20:FF:000477">
    <property type="entry name" value="Ankyrin repeat family protein"/>
    <property type="match status" value="1"/>
</dbReference>
<feature type="region of interest" description="Disordered" evidence="2">
    <location>
        <begin position="253"/>
        <end position="296"/>
    </location>
</feature>
<name>A0AA39A232_VITRO</name>
<dbReference type="Gene3D" id="1.25.40.20">
    <property type="entry name" value="Ankyrin repeat-containing domain"/>
    <property type="match status" value="1"/>
</dbReference>
<dbReference type="PROSITE" id="PS50297">
    <property type="entry name" value="ANK_REP_REGION"/>
    <property type="match status" value="2"/>
</dbReference>
<feature type="transmembrane region" description="Helical" evidence="3">
    <location>
        <begin position="365"/>
        <end position="386"/>
    </location>
</feature>
<feature type="transmembrane region" description="Helical" evidence="3">
    <location>
        <begin position="393"/>
        <end position="414"/>
    </location>
</feature>
<keyword evidence="3" id="KW-0812">Transmembrane</keyword>
<sequence>MLDTRVIVRTSTYNQTLSFPSTPNPLSITVHKSISSPNTHLNAHLTLIILTHTLMDPRLYSAARLGSLAALNSLLEEDPLLLEKVALSSSADTPLHIATLAAKTDFAKEMLLRMPNFAWELNQDGFSPLHIAAAMGNIEMTRELLSLDSGLCLVKDKVGRTPLHCAAIKGRVKIAGELLSHCYEAVKEVSGGGETALHLAVKNSQFEVLKVLVEKLGEDDRDRLINAQDDQGYTVSKLAVAKGQVQAQNLLKNQSKQDKDVSEVSPPDVQDQQPQTDLGIIPITDPSPLHQQPNQSKRDKLKRLWFEAEDMILVVASLIATVTYQAGLAPPPTIWQQDMKLNFDCMFRERQKISLEDPTDTCPIFTYYFFMSFNTAGFFSSIFLIFSFRNKNFVAALLPASLICMAVTYIALSLTMSPNAISFLIIYLITIMILVYFLFTINAFQAMLHGVSCAGGKALGKIGSKLRTKRQSSDLENDCKVYSP</sequence>
<protein>
    <recommendedName>
        <fullName evidence="4">PGG domain-containing protein</fullName>
    </recommendedName>
</protein>
<dbReference type="Pfam" id="PF13962">
    <property type="entry name" value="PGG"/>
    <property type="match status" value="1"/>
</dbReference>
<dbReference type="AlphaFoldDB" id="A0AA39A232"/>
<proteinExistence type="predicted"/>
<dbReference type="InterPro" id="IPR002110">
    <property type="entry name" value="Ankyrin_rpt"/>
</dbReference>
<dbReference type="EMBL" id="JARBHA010000006">
    <property type="protein sequence ID" value="KAJ9699027.1"/>
    <property type="molecule type" value="Genomic_DNA"/>
</dbReference>
<evidence type="ECO:0000256" key="1">
    <source>
        <dbReference type="PROSITE-ProRule" id="PRU00023"/>
    </source>
</evidence>
<dbReference type="InterPro" id="IPR036770">
    <property type="entry name" value="Ankyrin_rpt-contain_sf"/>
</dbReference>
<keyword evidence="6" id="KW-1185">Reference proteome</keyword>
<keyword evidence="3" id="KW-1133">Transmembrane helix</keyword>
<feature type="repeat" description="ANK" evidence="1">
    <location>
        <begin position="124"/>
        <end position="156"/>
    </location>
</feature>
<keyword evidence="1" id="KW-0040">ANK repeat</keyword>
<gene>
    <name evidence="5" type="ORF">PVL29_007879</name>
</gene>
<dbReference type="PROSITE" id="PS50088">
    <property type="entry name" value="ANK_REPEAT"/>
    <property type="match status" value="2"/>
</dbReference>
<dbReference type="SUPFAM" id="SSF48403">
    <property type="entry name" value="Ankyrin repeat"/>
    <property type="match status" value="1"/>
</dbReference>
<evidence type="ECO:0000313" key="6">
    <source>
        <dbReference type="Proteomes" id="UP001168098"/>
    </source>
</evidence>
<keyword evidence="3" id="KW-0472">Membrane</keyword>
<accession>A0AA39A232</accession>
<reference evidence="5 6" key="1">
    <citation type="journal article" date="2023" name="BMC Biotechnol.">
        <title>Vitis rotundifolia cv Carlos genome sequencing.</title>
        <authorList>
            <person name="Huff M."/>
            <person name="Hulse-Kemp A."/>
            <person name="Scheffler B."/>
            <person name="Youngblood R."/>
            <person name="Simpson S."/>
            <person name="Babiker E."/>
            <person name="Staton M."/>
        </authorList>
    </citation>
    <scope>NUCLEOTIDE SEQUENCE [LARGE SCALE GENOMIC DNA]</scope>
    <source>
        <tissue evidence="5">Leaf</tissue>
    </source>
</reference>